<keyword evidence="1" id="KW-0472">Membrane</keyword>
<dbReference type="InterPro" id="IPR036415">
    <property type="entry name" value="Lamin_tail_dom_sf"/>
</dbReference>
<dbReference type="EMBL" id="MFZF01000014">
    <property type="protein sequence ID" value="OGK16608.1"/>
    <property type="molecule type" value="Genomic_DNA"/>
</dbReference>
<evidence type="ECO:0000259" key="2">
    <source>
        <dbReference type="Pfam" id="PF00932"/>
    </source>
</evidence>
<gene>
    <name evidence="3" type="ORF">A2690_03260</name>
</gene>
<feature type="domain" description="LTD" evidence="2">
    <location>
        <begin position="27"/>
        <end position="108"/>
    </location>
</feature>
<proteinExistence type="predicted"/>
<sequence length="409" mass="45648">MSGFFYSLITLVFVLFFVSFPVFAQTINEICPVASDGYPYEWVEVYNDSDSPISTENLKITDETNKTLKWQSNEVPPHGYALATSSSILNNDGDTVYIKDSSGNVIISQNYLETFGANMTYTRCDNGGRWIQTSFVSPLADNEQACFLPTATSVPTNTNVPQNDTSITPSVDYNNIYISEVMAYSETESNEWIELFNNNSFEVRLIDWQIDDELGGGSSPFKFSLTIPAYGYGSFDITRSIFNNDQDVVRLLNTESLQKDSIKYSSSEKNKSIGKPNIFSSSVCVQLPSRNVGNYQCISDGNSSTKQNQTSAQILTPTFSANSLENKIATDGQNLASVESHFSLPKFFGSIKGIATRKNVISPKKVDKKQLKTAASFAATSFMFSWANIFYILFKLRGKYKEFYEKSLN</sequence>
<name>A0A1F7GCI6_9BACT</name>
<feature type="transmembrane region" description="Helical" evidence="1">
    <location>
        <begin position="374"/>
        <end position="394"/>
    </location>
</feature>
<keyword evidence="1" id="KW-1133">Transmembrane helix</keyword>
<dbReference type="InterPro" id="IPR001322">
    <property type="entry name" value="Lamin_tail_dom"/>
</dbReference>
<dbReference type="AlphaFoldDB" id="A0A1F7GCI6"/>
<accession>A0A1F7GCI6</accession>
<organism evidence="3 4">
    <name type="scientific">Candidatus Roizmanbacteria bacterium RIFCSPHIGHO2_01_FULL_39_12b</name>
    <dbReference type="NCBI Taxonomy" id="1802030"/>
    <lineage>
        <taxon>Bacteria</taxon>
        <taxon>Candidatus Roizmaniibacteriota</taxon>
    </lineage>
</organism>
<comment type="caution">
    <text evidence="3">The sequence shown here is derived from an EMBL/GenBank/DDBJ whole genome shotgun (WGS) entry which is preliminary data.</text>
</comment>
<protein>
    <recommendedName>
        <fullName evidence="2">LTD domain-containing protein</fullName>
    </recommendedName>
</protein>
<dbReference type="Proteomes" id="UP000178372">
    <property type="component" value="Unassembled WGS sequence"/>
</dbReference>
<reference evidence="3 4" key="1">
    <citation type="journal article" date="2016" name="Nat. Commun.">
        <title>Thousands of microbial genomes shed light on interconnected biogeochemical processes in an aquifer system.</title>
        <authorList>
            <person name="Anantharaman K."/>
            <person name="Brown C.T."/>
            <person name="Hug L.A."/>
            <person name="Sharon I."/>
            <person name="Castelle C.J."/>
            <person name="Probst A.J."/>
            <person name="Thomas B.C."/>
            <person name="Singh A."/>
            <person name="Wilkins M.J."/>
            <person name="Karaoz U."/>
            <person name="Brodie E.L."/>
            <person name="Williams K.H."/>
            <person name="Hubbard S.S."/>
            <person name="Banfield J.F."/>
        </authorList>
    </citation>
    <scope>NUCLEOTIDE SEQUENCE [LARGE SCALE GENOMIC DNA]</scope>
</reference>
<dbReference type="Pfam" id="PF00932">
    <property type="entry name" value="LTD"/>
    <property type="match status" value="2"/>
</dbReference>
<keyword evidence="1" id="KW-0812">Transmembrane</keyword>
<evidence type="ECO:0000313" key="3">
    <source>
        <dbReference type="EMBL" id="OGK16608.1"/>
    </source>
</evidence>
<feature type="domain" description="LTD" evidence="2">
    <location>
        <begin position="173"/>
        <end position="264"/>
    </location>
</feature>
<evidence type="ECO:0000313" key="4">
    <source>
        <dbReference type="Proteomes" id="UP000178372"/>
    </source>
</evidence>
<evidence type="ECO:0000256" key="1">
    <source>
        <dbReference type="SAM" id="Phobius"/>
    </source>
</evidence>
<dbReference type="SUPFAM" id="SSF74853">
    <property type="entry name" value="Lamin A/C globular tail domain"/>
    <property type="match status" value="1"/>
</dbReference>